<comment type="caution">
    <text evidence="1">The sequence shown here is derived from an EMBL/GenBank/DDBJ whole genome shotgun (WGS) entry which is preliminary data.</text>
</comment>
<dbReference type="AlphaFoldDB" id="A0A438KDW7"/>
<dbReference type="PANTHER" id="PTHR33240">
    <property type="entry name" value="OS08G0508500 PROTEIN"/>
    <property type="match status" value="1"/>
</dbReference>
<dbReference type="PANTHER" id="PTHR33240:SF8">
    <property type="entry name" value="OS03G0439900 PROTEIN"/>
    <property type="match status" value="1"/>
</dbReference>
<accession>A0A438KDW7</accession>
<evidence type="ECO:0000313" key="2">
    <source>
        <dbReference type="Proteomes" id="UP000288805"/>
    </source>
</evidence>
<dbReference type="Proteomes" id="UP000288805">
    <property type="component" value="Unassembled WGS sequence"/>
</dbReference>
<gene>
    <name evidence="1" type="ORF">CK203_008699</name>
</gene>
<name>A0A438KDW7_VITVI</name>
<proteinExistence type="predicted"/>
<organism evidence="1 2">
    <name type="scientific">Vitis vinifera</name>
    <name type="common">Grape</name>
    <dbReference type="NCBI Taxonomy" id="29760"/>
    <lineage>
        <taxon>Eukaryota</taxon>
        <taxon>Viridiplantae</taxon>
        <taxon>Streptophyta</taxon>
        <taxon>Embryophyta</taxon>
        <taxon>Tracheophyta</taxon>
        <taxon>Spermatophyta</taxon>
        <taxon>Magnoliopsida</taxon>
        <taxon>eudicotyledons</taxon>
        <taxon>Gunneridae</taxon>
        <taxon>Pentapetalae</taxon>
        <taxon>rosids</taxon>
        <taxon>Vitales</taxon>
        <taxon>Vitaceae</taxon>
        <taxon>Viteae</taxon>
        <taxon>Vitis</taxon>
    </lineage>
</organism>
<dbReference type="EMBL" id="QGNW01000009">
    <property type="protein sequence ID" value="RVX19397.1"/>
    <property type="molecule type" value="Genomic_DNA"/>
</dbReference>
<protein>
    <submittedName>
        <fullName evidence="1">Uncharacterized protein</fullName>
    </submittedName>
</protein>
<sequence length="209" mass="23538">MNTFRDVSDVFLGHFLCSTHQKHNISTLRNIKLQENEMLSISPGTPFFESLENKPITMMDILFSLVDKYSILEDDVQEAFQQVLVTNHPTKNDKAGSSKPSNQLRQCNKRQMGYSSSVIENPGRLLSGFNEATTTSLCDVVLSVQVGSVTLGMQFSVVDDLSLYNAIMGCAWLHKMKVIPSIYHQMVSYLIEYGQVDLLDNQLAARQCY</sequence>
<evidence type="ECO:0000313" key="1">
    <source>
        <dbReference type="EMBL" id="RVX19397.1"/>
    </source>
</evidence>
<reference evidence="1 2" key="1">
    <citation type="journal article" date="2018" name="PLoS Genet.">
        <title>Population sequencing reveals clonal diversity and ancestral inbreeding in the grapevine cultivar Chardonnay.</title>
        <authorList>
            <person name="Roach M.J."/>
            <person name="Johnson D.L."/>
            <person name="Bohlmann J."/>
            <person name="van Vuuren H.J."/>
            <person name="Jones S.J."/>
            <person name="Pretorius I.S."/>
            <person name="Schmidt S.A."/>
            <person name="Borneman A.R."/>
        </authorList>
    </citation>
    <scope>NUCLEOTIDE SEQUENCE [LARGE SCALE GENOMIC DNA]</scope>
    <source>
        <strain evidence="2">cv. Chardonnay</strain>
        <tissue evidence="1">Leaf</tissue>
    </source>
</reference>